<name>A0ABP0H2D1_CLALP</name>
<feature type="disulfide bond" evidence="5">
    <location>
        <begin position="345"/>
        <end position="372"/>
    </location>
</feature>
<keyword evidence="5" id="KW-0768">Sushi</keyword>
<dbReference type="PROSITE" id="PS50026">
    <property type="entry name" value="EGF_3"/>
    <property type="match status" value="4"/>
</dbReference>
<keyword evidence="2" id="KW-0677">Repeat</keyword>
<dbReference type="SMART" id="SM00181">
    <property type="entry name" value="EGF"/>
    <property type="match status" value="4"/>
</dbReference>
<dbReference type="InterPro" id="IPR000436">
    <property type="entry name" value="Sushi_SCR_CCP_dom"/>
</dbReference>
<keyword evidence="6" id="KW-0812">Transmembrane</keyword>
<dbReference type="Pfam" id="PF00008">
    <property type="entry name" value="EGF"/>
    <property type="match status" value="1"/>
</dbReference>
<dbReference type="PROSITE" id="PS00022">
    <property type="entry name" value="EGF_1"/>
    <property type="match status" value="4"/>
</dbReference>
<accession>A0ABP0H2D1</accession>
<dbReference type="CDD" id="cd00054">
    <property type="entry name" value="EGF_CA"/>
    <property type="match status" value="3"/>
</dbReference>
<dbReference type="PROSITE" id="PS50923">
    <property type="entry name" value="SUSHI"/>
    <property type="match status" value="1"/>
</dbReference>
<organism evidence="11 12">
    <name type="scientific">Clavelina lepadiformis</name>
    <name type="common">Light-bulb sea squirt</name>
    <name type="synonym">Ascidia lepadiformis</name>
    <dbReference type="NCBI Taxonomy" id="159417"/>
    <lineage>
        <taxon>Eukaryota</taxon>
        <taxon>Metazoa</taxon>
        <taxon>Chordata</taxon>
        <taxon>Tunicata</taxon>
        <taxon>Ascidiacea</taxon>
        <taxon>Aplousobranchia</taxon>
        <taxon>Clavelinidae</taxon>
        <taxon>Clavelina</taxon>
    </lineage>
</organism>
<feature type="disulfide bond" evidence="4">
    <location>
        <begin position="171"/>
        <end position="180"/>
    </location>
</feature>
<dbReference type="PRINTS" id="PR00010">
    <property type="entry name" value="EGFBLOOD"/>
</dbReference>
<dbReference type="PROSITE" id="PS01186">
    <property type="entry name" value="EGF_2"/>
    <property type="match status" value="2"/>
</dbReference>
<feature type="disulfide bond" evidence="4">
    <location>
        <begin position="250"/>
        <end position="259"/>
    </location>
</feature>
<evidence type="ECO:0000313" key="11">
    <source>
        <dbReference type="EMBL" id="CAK8697932.1"/>
    </source>
</evidence>
<dbReference type="Gene3D" id="2.10.70.10">
    <property type="entry name" value="Complement Module, domain 1"/>
    <property type="match status" value="1"/>
</dbReference>
<feature type="transmembrane region" description="Helical" evidence="6">
    <location>
        <begin position="387"/>
        <end position="411"/>
    </location>
</feature>
<dbReference type="InterPro" id="IPR035914">
    <property type="entry name" value="Sperma_CUB_dom_sf"/>
</dbReference>
<protein>
    <submittedName>
        <fullName evidence="11">Uncharacterized protein</fullName>
    </submittedName>
</protein>
<feature type="domain" description="Sushi" evidence="10">
    <location>
        <begin position="319"/>
        <end position="374"/>
    </location>
</feature>
<evidence type="ECO:0000256" key="3">
    <source>
        <dbReference type="ARBA" id="ARBA00023157"/>
    </source>
</evidence>
<evidence type="ECO:0000259" key="10">
    <source>
        <dbReference type="PROSITE" id="PS50923"/>
    </source>
</evidence>
<dbReference type="Pfam" id="PF00431">
    <property type="entry name" value="CUB"/>
    <property type="match status" value="1"/>
</dbReference>
<keyword evidence="6" id="KW-0472">Membrane</keyword>
<dbReference type="PANTHER" id="PTHR24049">
    <property type="entry name" value="CRUMBS FAMILY MEMBER"/>
    <property type="match status" value="1"/>
</dbReference>
<dbReference type="InterPro" id="IPR051022">
    <property type="entry name" value="Notch_Cell-Fate_Det"/>
</dbReference>
<feature type="chain" id="PRO_5045430584" evidence="7">
    <location>
        <begin position="21"/>
        <end position="416"/>
    </location>
</feature>
<dbReference type="SUPFAM" id="SSF57196">
    <property type="entry name" value="EGF/Laminin"/>
    <property type="match status" value="4"/>
</dbReference>
<reference evidence="11 12" key="1">
    <citation type="submission" date="2024-02" db="EMBL/GenBank/DDBJ databases">
        <authorList>
            <person name="Daric V."/>
            <person name="Darras S."/>
        </authorList>
    </citation>
    <scope>NUCLEOTIDE SEQUENCE [LARGE SCALE GENOMIC DNA]</scope>
</reference>
<evidence type="ECO:0000256" key="6">
    <source>
        <dbReference type="SAM" id="Phobius"/>
    </source>
</evidence>
<dbReference type="Gene3D" id="2.60.120.290">
    <property type="entry name" value="Spermadhesin, CUB domain"/>
    <property type="match status" value="1"/>
</dbReference>
<gene>
    <name evidence="11" type="ORF">CVLEPA_LOCUS31413</name>
</gene>
<feature type="disulfide bond" evidence="4">
    <location>
        <begin position="210"/>
        <end position="219"/>
    </location>
</feature>
<keyword evidence="7" id="KW-0732">Signal</keyword>
<feature type="domain" description="EGF-like" evidence="9">
    <location>
        <begin position="144"/>
        <end position="181"/>
    </location>
</feature>
<feature type="domain" description="EGF-like" evidence="9">
    <location>
        <begin position="183"/>
        <end position="220"/>
    </location>
</feature>
<dbReference type="InterPro" id="IPR000859">
    <property type="entry name" value="CUB_dom"/>
</dbReference>
<evidence type="ECO:0000259" key="9">
    <source>
        <dbReference type="PROSITE" id="PS50026"/>
    </source>
</evidence>
<evidence type="ECO:0000256" key="4">
    <source>
        <dbReference type="PROSITE-ProRule" id="PRU00076"/>
    </source>
</evidence>
<dbReference type="CDD" id="cd00041">
    <property type="entry name" value="CUB"/>
    <property type="match status" value="1"/>
</dbReference>
<keyword evidence="1 4" id="KW-0245">EGF-like domain</keyword>
<feature type="domain" description="EGF-like" evidence="9">
    <location>
        <begin position="263"/>
        <end position="316"/>
    </location>
</feature>
<comment type="caution">
    <text evidence="4">Lacks conserved residue(s) required for the propagation of feature annotation.</text>
</comment>
<dbReference type="SUPFAM" id="SSF57535">
    <property type="entry name" value="Complement control module/SCR domain"/>
    <property type="match status" value="1"/>
</dbReference>
<dbReference type="InterPro" id="IPR013032">
    <property type="entry name" value="EGF-like_CS"/>
</dbReference>
<dbReference type="SMART" id="SM00032">
    <property type="entry name" value="CCP"/>
    <property type="match status" value="1"/>
</dbReference>
<dbReference type="InterPro" id="IPR001881">
    <property type="entry name" value="EGF-like_Ca-bd_dom"/>
</dbReference>
<dbReference type="SMART" id="SM00179">
    <property type="entry name" value="EGF_CA"/>
    <property type="match status" value="2"/>
</dbReference>
<dbReference type="EMBL" id="CAWYQH010000174">
    <property type="protein sequence ID" value="CAK8697932.1"/>
    <property type="molecule type" value="Genomic_DNA"/>
</dbReference>
<comment type="caution">
    <text evidence="11">The sequence shown here is derived from an EMBL/GenBank/DDBJ whole genome shotgun (WGS) entry which is preliminary data.</text>
</comment>
<dbReference type="Gene3D" id="2.10.25.10">
    <property type="entry name" value="Laminin"/>
    <property type="match status" value="3"/>
</dbReference>
<feature type="signal peptide" evidence="7">
    <location>
        <begin position="1"/>
        <end position="20"/>
    </location>
</feature>
<dbReference type="Pfam" id="PF12661">
    <property type="entry name" value="hEGF"/>
    <property type="match status" value="2"/>
</dbReference>
<evidence type="ECO:0000256" key="2">
    <source>
        <dbReference type="ARBA" id="ARBA00022737"/>
    </source>
</evidence>
<dbReference type="Pfam" id="PF00084">
    <property type="entry name" value="Sushi"/>
    <property type="match status" value="1"/>
</dbReference>
<dbReference type="PROSITE" id="PS01180">
    <property type="entry name" value="CUB"/>
    <property type="match status" value="1"/>
</dbReference>
<sequence>MVIKFVHIFVIVCGIAWCKGQECGGELDPEEYSLKNPGYPTEGNMESKYPSNTDCIWTFSGDDNTLFAFKFWDIVIEIGENNSNITCDYDFLNVSVTSVGSQLFCGWVKPEDAIVGVGSVYIHFHSDDSVNFRGFQASYSITTDFDPCDPDPCEDGECGRTEDKLKSLCHCNAGSTGEECEVDIKECDSNPCQNGGSCDEPQKDYYTCQCMPQWMGAHCEVEKGPPCASDPCVNGGICSETEDFDFQCACEDGYIGKSCEIDDFPPCFSNPCQNDGNCTDISNPAAATSDEENEYITRYNGYHCSCPPGYGGTNCDTEVGCGNPGIAYLKKRRRFNTGSILEFSCENGFVLIGPANLTCVADETWSEKMPECVSNKTLSGDNSLSPYASTMIALGAALSVNMVVFTLWMVYRGYES</sequence>
<dbReference type="InterPro" id="IPR035976">
    <property type="entry name" value="Sushi/SCR/CCP_sf"/>
</dbReference>
<dbReference type="SUPFAM" id="SSF49854">
    <property type="entry name" value="Spermadhesin, CUB domain"/>
    <property type="match status" value="1"/>
</dbReference>
<dbReference type="Proteomes" id="UP001642483">
    <property type="component" value="Unassembled WGS sequence"/>
</dbReference>
<proteinExistence type="predicted"/>
<feature type="domain" description="EGF-like" evidence="9">
    <location>
        <begin position="223"/>
        <end position="260"/>
    </location>
</feature>
<dbReference type="SMART" id="SM00042">
    <property type="entry name" value="CUB"/>
    <property type="match status" value="1"/>
</dbReference>
<evidence type="ECO:0000313" key="12">
    <source>
        <dbReference type="Proteomes" id="UP001642483"/>
    </source>
</evidence>
<feature type="disulfide bond" evidence="4">
    <location>
        <begin position="306"/>
        <end position="315"/>
    </location>
</feature>
<feature type="domain" description="CUB" evidence="8">
    <location>
        <begin position="23"/>
        <end position="142"/>
    </location>
</feature>
<dbReference type="CDD" id="cd00033">
    <property type="entry name" value="CCP"/>
    <property type="match status" value="1"/>
</dbReference>
<keyword evidence="6" id="KW-1133">Transmembrane helix</keyword>
<feature type="disulfide bond" evidence="4">
    <location>
        <begin position="148"/>
        <end position="158"/>
    </location>
</feature>
<evidence type="ECO:0000256" key="5">
    <source>
        <dbReference type="PROSITE-ProRule" id="PRU00302"/>
    </source>
</evidence>
<evidence type="ECO:0000256" key="1">
    <source>
        <dbReference type="ARBA" id="ARBA00022536"/>
    </source>
</evidence>
<keyword evidence="12" id="KW-1185">Reference proteome</keyword>
<dbReference type="InterPro" id="IPR000742">
    <property type="entry name" value="EGF"/>
</dbReference>
<keyword evidence="3 4" id="KW-1015">Disulfide bond</keyword>
<evidence type="ECO:0000259" key="8">
    <source>
        <dbReference type="PROSITE" id="PS01180"/>
    </source>
</evidence>
<evidence type="ECO:0000256" key="7">
    <source>
        <dbReference type="SAM" id="SignalP"/>
    </source>
</evidence>